<dbReference type="InterPro" id="IPR036034">
    <property type="entry name" value="PDZ_sf"/>
</dbReference>
<feature type="region of interest" description="Disordered" evidence="1">
    <location>
        <begin position="987"/>
        <end position="1047"/>
    </location>
</feature>
<dbReference type="SUPFAM" id="SSF50156">
    <property type="entry name" value="PDZ domain-like"/>
    <property type="match status" value="1"/>
</dbReference>
<feature type="compositionally biased region" description="Polar residues" evidence="1">
    <location>
        <begin position="1179"/>
        <end position="1191"/>
    </location>
</feature>
<dbReference type="InterPro" id="IPR002710">
    <property type="entry name" value="Dilute_dom"/>
</dbReference>
<feature type="compositionally biased region" description="Polar residues" evidence="1">
    <location>
        <begin position="1582"/>
        <end position="1596"/>
    </location>
</feature>
<dbReference type="Pfam" id="PF00788">
    <property type="entry name" value="RA"/>
    <property type="match status" value="1"/>
</dbReference>
<dbReference type="Gene3D" id="3.10.20.90">
    <property type="entry name" value="Phosphatidylinositol 3-kinase Catalytic Subunit, Chain A, domain 1"/>
    <property type="match status" value="1"/>
</dbReference>
<feature type="region of interest" description="Disordered" evidence="1">
    <location>
        <begin position="1175"/>
        <end position="1202"/>
    </location>
</feature>
<dbReference type="InterPro" id="IPR000159">
    <property type="entry name" value="RA_dom"/>
</dbReference>
<evidence type="ECO:0000259" key="3">
    <source>
        <dbReference type="PROSITE" id="PS50200"/>
    </source>
</evidence>
<feature type="compositionally biased region" description="Low complexity" evidence="1">
    <location>
        <begin position="1623"/>
        <end position="1635"/>
    </location>
</feature>
<feature type="compositionally biased region" description="Polar residues" evidence="1">
    <location>
        <begin position="1650"/>
        <end position="1667"/>
    </location>
</feature>
<feature type="compositionally biased region" description="Low complexity" evidence="1">
    <location>
        <begin position="1447"/>
        <end position="1462"/>
    </location>
</feature>
<reference evidence="5 6" key="1">
    <citation type="submission" date="2019-04" db="EMBL/GenBank/DDBJ databases">
        <title>Annotation for the trematode Fasciola gigantica.</title>
        <authorList>
            <person name="Choi Y.-J."/>
        </authorList>
    </citation>
    <scope>NUCLEOTIDE SEQUENCE [LARGE SCALE GENOMIC DNA]</scope>
    <source>
        <strain evidence="5">Uganda_cow_1</strain>
    </source>
</reference>
<dbReference type="Pfam" id="PF01843">
    <property type="entry name" value="DIL"/>
    <property type="match status" value="1"/>
</dbReference>
<feature type="compositionally biased region" description="Polar residues" evidence="1">
    <location>
        <begin position="1292"/>
        <end position="1303"/>
    </location>
</feature>
<feature type="compositionally biased region" description="Polar residues" evidence="1">
    <location>
        <begin position="1403"/>
        <end position="1425"/>
    </location>
</feature>
<evidence type="ECO:0008006" key="7">
    <source>
        <dbReference type="Google" id="ProtNLM"/>
    </source>
</evidence>
<dbReference type="SMART" id="SM01132">
    <property type="entry name" value="DIL"/>
    <property type="match status" value="1"/>
</dbReference>
<evidence type="ECO:0000313" key="6">
    <source>
        <dbReference type="Proteomes" id="UP000316759"/>
    </source>
</evidence>
<feature type="compositionally biased region" description="Low complexity" evidence="1">
    <location>
        <begin position="1343"/>
        <end position="1365"/>
    </location>
</feature>
<feature type="region of interest" description="Disordered" evidence="1">
    <location>
        <begin position="1"/>
        <end position="98"/>
    </location>
</feature>
<feature type="non-terminal residue" evidence="5">
    <location>
        <position position="1"/>
    </location>
</feature>
<dbReference type="PANTHER" id="PTHR10398">
    <property type="entry name" value="AFADIN"/>
    <property type="match status" value="1"/>
</dbReference>
<dbReference type="EMBL" id="SUNJ01004880">
    <property type="protein sequence ID" value="TPP64095.1"/>
    <property type="molecule type" value="Genomic_DNA"/>
</dbReference>
<feature type="compositionally biased region" description="Basic and acidic residues" evidence="1">
    <location>
        <begin position="1598"/>
        <end position="1617"/>
    </location>
</feature>
<dbReference type="PROSITE" id="PS50106">
    <property type="entry name" value="PDZ"/>
    <property type="match status" value="1"/>
</dbReference>
<protein>
    <recommendedName>
        <fullName evidence="7">Afadin</fullName>
    </recommendedName>
</protein>
<feature type="compositionally biased region" description="Pro residues" evidence="1">
    <location>
        <begin position="1912"/>
        <end position="1925"/>
    </location>
</feature>
<comment type="caution">
    <text evidence="5">The sequence shown here is derived from an EMBL/GenBank/DDBJ whole genome shotgun (WGS) entry which is preliminary data.</text>
</comment>
<feature type="compositionally biased region" description="Polar residues" evidence="1">
    <location>
        <begin position="1942"/>
        <end position="1952"/>
    </location>
</feature>
<feature type="region of interest" description="Disordered" evidence="1">
    <location>
        <begin position="398"/>
        <end position="477"/>
    </location>
</feature>
<name>A0A504YTY6_FASGI</name>
<proteinExistence type="predicted"/>
<dbReference type="OrthoDB" id="6265309at2759"/>
<keyword evidence="6" id="KW-1185">Reference proteome</keyword>
<dbReference type="InterPro" id="IPR001478">
    <property type="entry name" value="PDZ"/>
</dbReference>
<gene>
    <name evidence="5" type="ORF">FGIG_05322</name>
</gene>
<feature type="compositionally biased region" description="Low complexity" evidence="1">
    <location>
        <begin position="996"/>
        <end position="1007"/>
    </location>
</feature>
<evidence type="ECO:0000259" key="4">
    <source>
        <dbReference type="PROSITE" id="PS51126"/>
    </source>
</evidence>
<feature type="compositionally biased region" description="Polar residues" evidence="1">
    <location>
        <begin position="1"/>
        <end position="10"/>
    </location>
</feature>
<dbReference type="Pfam" id="PF00595">
    <property type="entry name" value="PDZ"/>
    <property type="match status" value="1"/>
</dbReference>
<feature type="compositionally biased region" description="Basic and acidic residues" evidence="1">
    <location>
        <begin position="2045"/>
        <end position="2059"/>
    </location>
</feature>
<feature type="domain" description="PDZ" evidence="2">
    <location>
        <begin position="1076"/>
        <end position="1146"/>
    </location>
</feature>
<feature type="compositionally biased region" description="Polar residues" evidence="1">
    <location>
        <begin position="1267"/>
        <end position="1280"/>
    </location>
</feature>
<dbReference type="PROSITE" id="PS51126">
    <property type="entry name" value="DILUTE"/>
    <property type="match status" value="1"/>
</dbReference>
<feature type="compositionally biased region" description="Low complexity" evidence="1">
    <location>
        <begin position="1953"/>
        <end position="1962"/>
    </location>
</feature>
<dbReference type="Gene3D" id="2.30.42.10">
    <property type="match status" value="1"/>
</dbReference>
<dbReference type="GO" id="GO:0007165">
    <property type="term" value="P:signal transduction"/>
    <property type="evidence" value="ECO:0007669"/>
    <property type="project" value="InterPro"/>
</dbReference>
<feature type="domain" description="Dilute" evidence="4">
    <location>
        <begin position="575"/>
        <end position="868"/>
    </location>
</feature>
<dbReference type="Proteomes" id="UP000316759">
    <property type="component" value="Unassembled WGS sequence"/>
</dbReference>
<feature type="region of interest" description="Disordered" evidence="1">
    <location>
        <begin position="2077"/>
        <end position="2143"/>
    </location>
</feature>
<dbReference type="PANTHER" id="PTHR10398:SF2">
    <property type="entry name" value="AFADIN"/>
    <property type="match status" value="1"/>
</dbReference>
<dbReference type="InterPro" id="IPR029071">
    <property type="entry name" value="Ubiquitin-like_domsf"/>
</dbReference>
<feature type="compositionally biased region" description="Acidic residues" evidence="1">
    <location>
        <begin position="1008"/>
        <end position="1018"/>
    </location>
</feature>
<feature type="compositionally biased region" description="Basic and acidic residues" evidence="1">
    <location>
        <begin position="86"/>
        <end position="98"/>
    </location>
</feature>
<dbReference type="SMART" id="SM00314">
    <property type="entry name" value="RA"/>
    <property type="match status" value="1"/>
</dbReference>
<feature type="compositionally biased region" description="Polar residues" evidence="1">
    <location>
        <begin position="414"/>
        <end position="427"/>
    </location>
</feature>
<dbReference type="SUPFAM" id="SSF54236">
    <property type="entry name" value="Ubiquitin-like"/>
    <property type="match status" value="1"/>
</dbReference>
<sequence>KQPGALSNATGKHRSNQRLDHSAETQASRGFARRWSSGSRKKKKSTNGSDAQANGSVPDTVPDSLFTRTLSNPDEVLRRRRQQRVRNRDQNAGDEKTNNVRIYGDTLNSELPYITLQLGLNDTAETVVLWTLEKYGLNKQTDPRDYCLVQMNIPPRGERLPTEVEREITLHHHDCPLRVKSHLSQYDGVSCVFQIRHRTIPSRDGRRPPAPPPAHPRCPPQQTRPRSSGPQDGKPSNRCLIPYLIEVESEKDQVPCENGIAAPLDDLFNRLYVGPIKLGTIEKMVGPPPNILIDRMRHQDIRPVHCTFSVVQASTSASRLRIPKAGPSAELDGNTYQSLLVSPSLDGFAKPPGPAVMRVNGTRITGPILISPDNVIQLGKSLLLKFVYSDMDWAELESDERSKESEPPVATATVGASSKHGSSTRLANTLPPGVPTGAGKQHVTEASKTRNTQPPPELRRTHQSRENGFNRSSHSEPDDLLPISIELRGTDSSNKASLLDRYVYLVDQILTCARSDLDAIVNRTRTDKAAAFTLSPSYALYLAYRAFHKHLSAIPGINPSEKDHQISYITNYMATRVYESLPSASRDEGGEQLDHLYPLVYWLANSSELLHFFKNDVDLCCPEAGGASGPGRSPKMPHSPVHVSRQSLHLLADCVDHCFHQLRVCMTALMHPLLYSLIYPGDSDLQDEVRLDDRSITKDNYFANLRDPIKFQALMQLLTLLMHHLRRTRVNASLTIQLFSQLFHVINAYMFNQVLINTEAKPRGARQDEANVWLTRNGATRLLRRLDRIKQWAQRQGLERAAECRLQRCVQACQLILADRSNLDEFYQFCMGLLSLNSMQLEWLMAHLIDPPPVPDDWIDLIVTGGKEVNDRAIADEMEHLMHTARDSPLVPEIQLTEPRELPLPLLLPPDGYASDTVLTGAPTGLVDFFRPLESKRLVYLRRNTVDAIRIKQRPWANYLRLSQTENKGNRLSDTLTYQQHPVPETEAIKAKAQQPTTTPESETSESTSDDDDDEDEGETGRLGHPRPGRYRPTPLPTGRGSLKRPVQHRSLPDLTTSEFDQMAREARVPVDSIIRFYLRKYNNSLGLSIVAAKAEGQKLYGIYVKEIVPGGAAARDGRLATGDQILVIGSSSLIGCAQSDAVATIAKQSRGDSGIQLTVARGAAKHHRILDLIRPAEASQTAPKSLNPTADPNAKSKHSLQPPASFADLYQSEDPVDRKKALVQKIGSPVLPPSTRVGVRQSEEARLRHPGTGALSRRFGRDSEPGRQSGSLSRSTPSLNLAEVGMDDAESNASPSHQPTRARQSKKEQHSRTKSPGNKQKGDQGTHSKSSQRRSTSRHSSSRSCSPSSRSASSSRSVSRSSGSDIVHEPPSPSRPPTGNRRPPVAPEQKKVQGFNRHNRQRNPSGIMQGSQSQPDITSKTAPSKVSKARRGSLTNGVEPKILVAESVSDEFSSLDSISSEQTPCSLHDSGTDQPQKELESDQDPFGTEPVKTNAGMNGKFGGKGKTRHPPPPVAPNQKTTDISSGKPRNHQRYASESELMTSPCPEIPSPGRPLSAMHRGSLETDVETNARRLKTGSLDVKTNSMDSVQPSHTVVHSHENAGRTSERPKSQEHGSRTNLATPGTSGSMTPTSMDTVIAGQSIGPDSIPSYQSSPQRLPISNQPSGSKRIASPPATNVPASPTVADVSHQAAKNEPLSSKLDEPMSETLKPPSHAVVHTSRWNEDRLPTFAPELLPDLPRLHRDPHRGRTRSGSTDISNDLPPALSSVRADFVPTTPTGTNAMQGLPPRPNPLISDAGTRRSHSPASHPKPGITSSSQVLPQSPSIADTYVPRAPVHPPGSSFASPPPTPTADCPQYHPPERLQPADWTHPAHTTGEARAWPDRSEIGVTKAPRVAPKPHMTGPFSYHQPPSKPLLSPSPPPPRPESDAFLAPKSYIDSVPNYSLSHSPSPTAMGGATGSSAAQKVAQLEAELRMLEAKPGSARPEELDRLRVEIQFQRRLADRESLRRYTPDDPTISYIRPRSDLSPVPHADGIQSRANHNTSWEEKRSQAERELEAKQNRRLAELEQEHQAMLLRQQQRAKERTQWFEQHRNRPNGTPGEKNTESTTNPDIHGRYGRPRFDPSQPGVQHAPQHPVYSRIGPQVVEGELTRSGDSLRVKKSVSFDKNLETISVYSPPTTPQDSVAENPTVLSQRSTTMVIDHTHSNGTNRTSFFPSTHEPANPRYQPYDGERFHSMSKSGSSGNVAQSSPYPIVQPIGGTSITVNPVDNAELLPFKEKMRLFAQQIGEEPPKERSRISNLQRQLLTTGTSGKNGQSVAAKMAPVSPTVSNFLR</sequence>
<feature type="domain" description="Ras-associating" evidence="3">
    <location>
        <begin position="96"/>
        <end position="200"/>
    </location>
</feature>
<dbReference type="GO" id="GO:0005911">
    <property type="term" value="C:cell-cell junction"/>
    <property type="evidence" value="ECO:0007669"/>
    <property type="project" value="InterPro"/>
</dbReference>
<feature type="compositionally biased region" description="Polar residues" evidence="1">
    <location>
        <begin position="46"/>
        <end position="57"/>
    </location>
</feature>
<evidence type="ECO:0000259" key="2">
    <source>
        <dbReference type="PROSITE" id="PS50106"/>
    </source>
</evidence>
<feature type="compositionally biased region" description="Pro residues" evidence="1">
    <location>
        <begin position="208"/>
        <end position="219"/>
    </location>
</feature>
<organism evidence="5 6">
    <name type="scientific">Fasciola gigantica</name>
    <name type="common">Giant liver fluke</name>
    <dbReference type="NCBI Taxonomy" id="46835"/>
    <lineage>
        <taxon>Eukaryota</taxon>
        <taxon>Metazoa</taxon>
        <taxon>Spiralia</taxon>
        <taxon>Lophotrochozoa</taxon>
        <taxon>Platyhelminthes</taxon>
        <taxon>Trematoda</taxon>
        <taxon>Digenea</taxon>
        <taxon>Plagiorchiida</taxon>
        <taxon>Echinostomata</taxon>
        <taxon>Echinostomatoidea</taxon>
        <taxon>Fasciolidae</taxon>
        <taxon>Fasciola</taxon>
    </lineage>
</organism>
<dbReference type="SMART" id="SM00228">
    <property type="entry name" value="PDZ"/>
    <property type="match status" value="1"/>
</dbReference>
<evidence type="ECO:0000313" key="5">
    <source>
        <dbReference type="EMBL" id="TPP64095.1"/>
    </source>
</evidence>
<feature type="region of interest" description="Disordered" evidence="1">
    <location>
        <begin position="1225"/>
        <end position="1962"/>
    </location>
</feature>
<dbReference type="STRING" id="46835.A0A504YTY6"/>
<feature type="compositionally biased region" description="Polar residues" evidence="1">
    <location>
        <begin position="1814"/>
        <end position="1827"/>
    </location>
</feature>
<dbReference type="PROSITE" id="PS50200">
    <property type="entry name" value="RA"/>
    <property type="match status" value="1"/>
</dbReference>
<feature type="compositionally biased region" description="Basic residues" evidence="1">
    <location>
        <begin position="1331"/>
        <end position="1342"/>
    </location>
</feature>
<accession>A0A504YTY6</accession>
<feature type="compositionally biased region" description="Polar residues" evidence="1">
    <location>
        <begin position="221"/>
        <end position="230"/>
    </location>
</feature>
<feature type="region of interest" description="Disordered" evidence="1">
    <location>
        <begin position="200"/>
        <end position="236"/>
    </location>
</feature>
<dbReference type="InterPro" id="IPR028842">
    <property type="entry name" value="Afadin"/>
</dbReference>
<feature type="region of interest" description="Disordered" evidence="1">
    <location>
        <begin position="2007"/>
        <end position="2059"/>
    </location>
</feature>
<evidence type="ECO:0000256" key="1">
    <source>
        <dbReference type="SAM" id="MobiDB-lite"/>
    </source>
</evidence>
<feature type="compositionally biased region" description="Basic and acidic residues" evidence="1">
    <location>
        <begin position="2082"/>
        <end position="2094"/>
    </location>
</feature>